<dbReference type="AlphaFoldDB" id="A0A4C1U100"/>
<sequence length="85" mass="9547">MVFAILNKTDNTKHIFKNLTKAFNLSDITIEASYKRGRPGQCHRYQKYGHVGKRPQRDPVGEDMGDKTAPEGRSGELLAGGDEKR</sequence>
<organism evidence="2 3">
    <name type="scientific">Eumeta variegata</name>
    <name type="common">Bagworm moth</name>
    <name type="synonym">Eumeta japonica</name>
    <dbReference type="NCBI Taxonomy" id="151549"/>
    <lineage>
        <taxon>Eukaryota</taxon>
        <taxon>Metazoa</taxon>
        <taxon>Ecdysozoa</taxon>
        <taxon>Arthropoda</taxon>
        <taxon>Hexapoda</taxon>
        <taxon>Insecta</taxon>
        <taxon>Pterygota</taxon>
        <taxon>Neoptera</taxon>
        <taxon>Endopterygota</taxon>
        <taxon>Lepidoptera</taxon>
        <taxon>Glossata</taxon>
        <taxon>Ditrysia</taxon>
        <taxon>Tineoidea</taxon>
        <taxon>Psychidae</taxon>
        <taxon>Oiketicinae</taxon>
        <taxon>Eumeta</taxon>
    </lineage>
</organism>
<dbReference type="EMBL" id="BGZK01000114">
    <property type="protein sequence ID" value="GBP20025.1"/>
    <property type="molecule type" value="Genomic_DNA"/>
</dbReference>
<keyword evidence="3" id="KW-1185">Reference proteome</keyword>
<name>A0A4C1U100_EUMVA</name>
<gene>
    <name evidence="2" type="ORF">EVAR_13791_1</name>
</gene>
<dbReference type="OrthoDB" id="8123886at2759"/>
<feature type="compositionally biased region" description="Basic and acidic residues" evidence="1">
    <location>
        <begin position="55"/>
        <end position="74"/>
    </location>
</feature>
<protein>
    <submittedName>
        <fullName evidence="2">Uncharacterized protein</fullName>
    </submittedName>
</protein>
<comment type="caution">
    <text evidence="2">The sequence shown here is derived from an EMBL/GenBank/DDBJ whole genome shotgun (WGS) entry which is preliminary data.</text>
</comment>
<evidence type="ECO:0000313" key="2">
    <source>
        <dbReference type="EMBL" id="GBP20025.1"/>
    </source>
</evidence>
<evidence type="ECO:0000313" key="3">
    <source>
        <dbReference type="Proteomes" id="UP000299102"/>
    </source>
</evidence>
<feature type="region of interest" description="Disordered" evidence="1">
    <location>
        <begin position="41"/>
        <end position="85"/>
    </location>
</feature>
<accession>A0A4C1U100</accession>
<feature type="compositionally biased region" description="Basic residues" evidence="1">
    <location>
        <begin position="44"/>
        <end position="54"/>
    </location>
</feature>
<dbReference type="Proteomes" id="UP000299102">
    <property type="component" value="Unassembled WGS sequence"/>
</dbReference>
<reference evidence="2 3" key="1">
    <citation type="journal article" date="2019" name="Commun. Biol.">
        <title>The bagworm genome reveals a unique fibroin gene that provides high tensile strength.</title>
        <authorList>
            <person name="Kono N."/>
            <person name="Nakamura H."/>
            <person name="Ohtoshi R."/>
            <person name="Tomita M."/>
            <person name="Numata K."/>
            <person name="Arakawa K."/>
        </authorList>
    </citation>
    <scope>NUCLEOTIDE SEQUENCE [LARGE SCALE GENOMIC DNA]</scope>
</reference>
<evidence type="ECO:0000256" key="1">
    <source>
        <dbReference type="SAM" id="MobiDB-lite"/>
    </source>
</evidence>
<proteinExistence type="predicted"/>